<evidence type="ECO:0000256" key="1">
    <source>
        <dbReference type="ARBA" id="ARBA00004365"/>
    </source>
</evidence>
<reference evidence="8 9" key="1">
    <citation type="submission" date="2018-07" db="EMBL/GenBank/DDBJ databases">
        <title>Dyella solisilvae sp. nov., isolated from the pine and broad-leaved mixed forest soil.</title>
        <authorList>
            <person name="Gao Z."/>
            <person name="Qiu L."/>
        </authorList>
    </citation>
    <scope>NUCLEOTIDE SEQUENCE [LARGE SCALE GENOMIC DNA]</scope>
    <source>
        <strain evidence="8 9">DHG54</strain>
    </source>
</reference>
<dbReference type="Pfam" id="PF00669">
    <property type="entry name" value="Flagellin_N"/>
    <property type="match status" value="1"/>
</dbReference>
<comment type="similarity">
    <text evidence="3">Belongs to the bacterial flagellin family.</text>
</comment>
<sequence>MRLSTSWMFQQSVNQMISQQSALANTQNEVSSGQRINVASDDPAGAGQIVSLNHVIAQNTQFTANIDSATTSLNTEASTLSSINSALDSARTLALQAVNGTLSDADRTSIATQLGQIRSQLIQMANSTDNNGNPLFAGTSSTTTPFQVAGNGAVTYTGNDSQQQTSIGSGLQIATSDPGAGLFMNIPAGNGSFEASAGASNSGTLVVGANSVTDLSTWNSSLASSGGGYTITFGANGAWSAKDANGQPVLDSSGNAVTGTYTDGGSISFNGMNIALSGTPSTGDTVSVQTGGKQDVFTTLDNMIAALQPGSSDTQLTNVMSRQLESIDQAQSSISATQVAVGGRLDTLQAQQSTYSDLNVTYQSALSDVQNVDAYTAISNLSLQQTALQASLQLFAQVKSMSLFNYLK</sequence>
<keyword evidence="8" id="KW-0969">Cilium</keyword>
<dbReference type="RefSeq" id="WP_114826040.1">
    <property type="nucleotide sequence ID" value="NZ_QQSY01000004.1"/>
</dbReference>
<name>A0A370K506_9GAMM</name>
<evidence type="ECO:0000256" key="4">
    <source>
        <dbReference type="ARBA" id="ARBA00022525"/>
    </source>
</evidence>
<organism evidence="8 9">
    <name type="scientific">Dyella solisilvae</name>
    <dbReference type="NCBI Taxonomy" id="1920168"/>
    <lineage>
        <taxon>Bacteria</taxon>
        <taxon>Pseudomonadati</taxon>
        <taxon>Pseudomonadota</taxon>
        <taxon>Gammaproteobacteria</taxon>
        <taxon>Lysobacterales</taxon>
        <taxon>Rhodanobacteraceae</taxon>
        <taxon>Dyella</taxon>
    </lineage>
</organism>
<evidence type="ECO:0000259" key="7">
    <source>
        <dbReference type="Pfam" id="PF00700"/>
    </source>
</evidence>
<evidence type="ECO:0000256" key="2">
    <source>
        <dbReference type="ARBA" id="ARBA00004613"/>
    </source>
</evidence>
<accession>A0A370K506</accession>
<keyword evidence="5" id="KW-0975">Bacterial flagellum</keyword>
<dbReference type="OrthoDB" id="9768249at2"/>
<keyword evidence="9" id="KW-1185">Reference proteome</keyword>
<dbReference type="PRINTS" id="PR00207">
    <property type="entry name" value="FLAGELLIN"/>
</dbReference>
<evidence type="ECO:0000313" key="9">
    <source>
        <dbReference type="Proteomes" id="UP000254711"/>
    </source>
</evidence>
<protein>
    <submittedName>
        <fullName evidence="8">Flagellar hook-associated protein 3</fullName>
    </submittedName>
</protein>
<evidence type="ECO:0000313" key="8">
    <source>
        <dbReference type="EMBL" id="RDI97723.1"/>
    </source>
</evidence>
<comment type="subcellular location">
    <subcellularLocation>
        <location evidence="1">Bacterial flagellum</location>
    </subcellularLocation>
    <subcellularLocation>
        <location evidence="2">Secreted</location>
    </subcellularLocation>
</comment>
<dbReference type="GO" id="GO:0009424">
    <property type="term" value="C:bacterial-type flagellum hook"/>
    <property type="evidence" value="ECO:0007669"/>
    <property type="project" value="InterPro"/>
</dbReference>
<gene>
    <name evidence="8" type="primary">flgL</name>
    <name evidence="8" type="ORF">DVT68_15705</name>
</gene>
<dbReference type="SUPFAM" id="SSF64518">
    <property type="entry name" value="Phase 1 flagellin"/>
    <property type="match status" value="1"/>
</dbReference>
<dbReference type="InterPro" id="IPR001492">
    <property type="entry name" value="Flagellin"/>
</dbReference>
<dbReference type="InterPro" id="IPR001029">
    <property type="entry name" value="Flagellin_N"/>
</dbReference>
<dbReference type="PANTHER" id="PTHR42792">
    <property type="entry name" value="FLAGELLIN"/>
    <property type="match status" value="1"/>
</dbReference>
<evidence type="ECO:0000256" key="3">
    <source>
        <dbReference type="ARBA" id="ARBA00005709"/>
    </source>
</evidence>
<dbReference type="InterPro" id="IPR013384">
    <property type="entry name" value="Flagell_FlgL"/>
</dbReference>
<dbReference type="Proteomes" id="UP000254711">
    <property type="component" value="Unassembled WGS sequence"/>
</dbReference>
<dbReference type="AlphaFoldDB" id="A0A370K506"/>
<comment type="caution">
    <text evidence="8">The sequence shown here is derived from an EMBL/GenBank/DDBJ whole genome shotgun (WGS) entry which is preliminary data.</text>
</comment>
<dbReference type="Gene3D" id="1.20.1330.10">
    <property type="entry name" value="f41 fragment of flagellin, N-terminal domain"/>
    <property type="match status" value="2"/>
</dbReference>
<dbReference type="PANTHER" id="PTHR42792:SF1">
    <property type="entry name" value="FLAGELLAR HOOK-ASSOCIATED PROTEIN 3"/>
    <property type="match status" value="1"/>
</dbReference>
<keyword evidence="4" id="KW-0964">Secreted</keyword>
<proteinExistence type="inferred from homology"/>
<feature type="domain" description="Flagellin N-terminal" evidence="6">
    <location>
        <begin position="5"/>
        <end position="140"/>
    </location>
</feature>
<dbReference type="GO" id="GO:0005198">
    <property type="term" value="F:structural molecule activity"/>
    <property type="evidence" value="ECO:0007669"/>
    <property type="project" value="InterPro"/>
</dbReference>
<dbReference type="EMBL" id="QQSY01000004">
    <property type="protein sequence ID" value="RDI97723.1"/>
    <property type="molecule type" value="Genomic_DNA"/>
</dbReference>
<evidence type="ECO:0000256" key="5">
    <source>
        <dbReference type="ARBA" id="ARBA00023143"/>
    </source>
</evidence>
<dbReference type="GO" id="GO:0005576">
    <property type="term" value="C:extracellular region"/>
    <property type="evidence" value="ECO:0007669"/>
    <property type="project" value="UniProtKB-SubCell"/>
</dbReference>
<dbReference type="Pfam" id="PF00700">
    <property type="entry name" value="Flagellin_C"/>
    <property type="match status" value="1"/>
</dbReference>
<dbReference type="InterPro" id="IPR046358">
    <property type="entry name" value="Flagellin_C"/>
</dbReference>
<evidence type="ECO:0000259" key="6">
    <source>
        <dbReference type="Pfam" id="PF00669"/>
    </source>
</evidence>
<feature type="domain" description="Flagellin C-terminal" evidence="7">
    <location>
        <begin position="325"/>
        <end position="407"/>
    </location>
</feature>
<keyword evidence="8" id="KW-0282">Flagellum</keyword>
<keyword evidence="8" id="KW-0966">Cell projection</keyword>
<dbReference type="NCBIfam" id="TIGR02550">
    <property type="entry name" value="flagell_flgL"/>
    <property type="match status" value="1"/>
</dbReference>
<dbReference type="GO" id="GO:0071973">
    <property type="term" value="P:bacterial-type flagellum-dependent cell motility"/>
    <property type="evidence" value="ECO:0007669"/>
    <property type="project" value="InterPro"/>
</dbReference>